<dbReference type="EMBL" id="BDSP01000273">
    <property type="protein sequence ID" value="GAX28363.1"/>
    <property type="molecule type" value="Genomic_DNA"/>
</dbReference>
<dbReference type="InterPro" id="IPR016125">
    <property type="entry name" value="Peptidase_C15-like"/>
</dbReference>
<dbReference type="GO" id="GO:0006508">
    <property type="term" value="P:proteolysis"/>
    <property type="evidence" value="ECO:0007669"/>
    <property type="project" value="UniProtKB-KW"/>
</dbReference>
<name>A0A1Z5KPX6_FISSO</name>
<dbReference type="FunFam" id="3.40.630.20:FF:000003">
    <property type="entry name" value="Pyrrolidone-carboxylate peptidase isoform A"/>
    <property type="match status" value="1"/>
</dbReference>
<dbReference type="GO" id="GO:0016920">
    <property type="term" value="F:pyroglutamyl-peptidase activity"/>
    <property type="evidence" value="ECO:0007669"/>
    <property type="project" value="UniProtKB-EC"/>
</dbReference>
<gene>
    <name evidence="5" type="ORF">FisN_4Hh025</name>
</gene>
<dbReference type="InterPro" id="IPR036440">
    <property type="entry name" value="Peptidase_C15-like_sf"/>
</dbReference>
<accession>A0A1Z5KPX6</accession>
<evidence type="ECO:0000313" key="5">
    <source>
        <dbReference type="EMBL" id="GAX28363.1"/>
    </source>
</evidence>
<keyword evidence="2" id="KW-0645">Protease</keyword>
<proteinExistence type="inferred from homology"/>
<dbReference type="Pfam" id="PF01470">
    <property type="entry name" value="Peptidase_C15"/>
    <property type="match status" value="1"/>
</dbReference>
<protein>
    <submittedName>
        <fullName evidence="5">Pyroglutamyl-peptidase</fullName>
        <ecNumber evidence="5">3.4.19.3</ecNumber>
    </submittedName>
</protein>
<evidence type="ECO:0000256" key="1">
    <source>
        <dbReference type="ARBA" id="ARBA00006641"/>
    </source>
</evidence>
<dbReference type="Gene3D" id="3.40.630.20">
    <property type="entry name" value="Peptidase C15, pyroglutamyl peptidase I-like"/>
    <property type="match status" value="1"/>
</dbReference>
<comment type="similarity">
    <text evidence="1">Belongs to the peptidase C15 family.</text>
</comment>
<dbReference type="EC" id="3.4.19.3" evidence="5"/>
<dbReference type="InParanoid" id="A0A1Z5KPX6"/>
<dbReference type="AlphaFoldDB" id="A0A1Z5KPX6"/>
<keyword evidence="4" id="KW-0788">Thiol protease</keyword>
<reference evidence="5 6" key="1">
    <citation type="journal article" date="2015" name="Plant Cell">
        <title>Oil accumulation by the oleaginous diatom Fistulifera solaris as revealed by the genome and transcriptome.</title>
        <authorList>
            <person name="Tanaka T."/>
            <person name="Maeda Y."/>
            <person name="Veluchamy A."/>
            <person name="Tanaka M."/>
            <person name="Abida H."/>
            <person name="Marechal E."/>
            <person name="Bowler C."/>
            <person name="Muto M."/>
            <person name="Sunaga Y."/>
            <person name="Tanaka M."/>
            <person name="Yoshino T."/>
            <person name="Taniguchi T."/>
            <person name="Fukuda Y."/>
            <person name="Nemoto M."/>
            <person name="Matsumoto M."/>
            <person name="Wong P.S."/>
            <person name="Aburatani S."/>
            <person name="Fujibuchi W."/>
        </authorList>
    </citation>
    <scope>NUCLEOTIDE SEQUENCE [LARGE SCALE GENOMIC DNA]</scope>
    <source>
        <strain evidence="5 6">JPCC DA0580</strain>
    </source>
</reference>
<comment type="caution">
    <text evidence="5">The sequence shown here is derived from an EMBL/GenBank/DDBJ whole genome shotgun (WGS) entry which is preliminary data.</text>
</comment>
<dbReference type="OrthoDB" id="407146at2759"/>
<sequence length="248" mass="28090">MISANSSNYDDIRRPFRFVITGFGPFGGVPENPTTVLANGIVDYLNRHGMNDLASITSTFVLETSAEAARAAIDQLWEDEQAKSDQTTTILLHLGVNYKGEKFHLESCAYNEATFRIPDERGYRPDKESILGDDISVGRALETLLDVNSLVKQLNHTIAEHENESVSVCCKDSIVSNDPGRFVCNYIYCYSLDKFKSHKQHVVSNDDSRRVTRCLFLHVPPVAVVPQDEQFWFVARLMETLYEEQLKF</sequence>
<dbReference type="Proteomes" id="UP000198406">
    <property type="component" value="Unassembled WGS sequence"/>
</dbReference>
<evidence type="ECO:0000313" key="6">
    <source>
        <dbReference type="Proteomes" id="UP000198406"/>
    </source>
</evidence>
<evidence type="ECO:0000256" key="3">
    <source>
        <dbReference type="ARBA" id="ARBA00022801"/>
    </source>
</evidence>
<keyword evidence="3 5" id="KW-0378">Hydrolase</keyword>
<evidence type="ECO:0000256" key="4">
    <source>
        <dbReference type="ARBA" id="ARBA00022807"/>
    </source>
</evidence>
<organism evidence="5 6">
    <name type="scientific">Fistulifera solaris</name>
    <name type="common">Oleaginous diatom</name>
    <dbReference type="NCBI Taxonomy" id="1519565"/>
    <lineage>
        <taxon>Eukaryota</taxon>
        <taxon>Sar</taxon>
        <taxon>Stramenopiles</taxon>
        <taxon>Ochrophyta</taxon>
        <taxon>Bacillariophyta</taxon>
        <taxon>Bacillariophyceae</taxon>
        <taxon>Bacillariophycidae</taxon>
        <taxon>Naviculales</taxon>
        <taxon>Naviculaceae</taxon>
        <taxon>Fistulifera</taxon>
    </lineage>
</organism>
<keyword evidence="6" id="KW-1185">Reference proteome</keyword>
<dbReference type="SUPFAM" id="SSF53182">
    <property type="entry name" value="Pyrrolidone carboxyl peptidase (pyroglutamate aminopeptidase)"/>
    <property type="match status" value="1"/>
</dbReference>
<dbReference type="PANTHER" id="PTHR23402">
    <property type="entry name" value="PROTEASE FAMILY C15 PYROGLUTAMYL-PEPTIDASE I-RELATED"/>
    <property type="match status" value="1"/>
</dbReference>
<dbReference type="PANTHER" id="PTHR23402:SF1">
    <property type="entry name" value="PYROGLUTAMYL-PEPTIDASE I"/>
    <property type="match status" value="1"/>
</dbReference>
<evidence type="ECO:0000256" key="2">
    <source>
        <dbReference type="ARBA" id="ARBA00022670"/>
    </source>
</evidence>